<organism evidence="2 4">
    <name type="scientific">Pseudobacteroides cellulosolvens ATCC 35603 = DSM 2933</name>
    <dbReference type="NCBI Taxonomy" id="398512"/>
    <lineage>
        <taxon>Bacteria</taxon>
        <taxon>Bacillati</taxon>
        <taxon>Bacillota</taxon>
        <taxon>Clostridia</taxon>
        <taxon>Eubacteriales</taxon>
        <taxon>Oscillospiraceae</taxon>
        <taxon>Pseudobacteroides</taxon>
    </lineage>
</organism>
<dbReference type="STRING" id="398512.Bccel_0954"/>
<evidence type="ECO:0000313" key="3">
    <source>
        <dbReference type="EMBL" id="KNY25709.1"/>
    </source>
</evidence>
<evidence type="ECO:0000313" key="4">
    <source>
        <dbReference type="Proteomes" id="UP000036923"/>
    </source>
</evidence>
<keyword evidence="1" id="KW-0472">Membrane</keyword>
<dbReference type="Proteomes" id="UP000036923">
    <property type="component" value="Unassembled WGS sequence"/>
</dbReference>
<name>A0A0L6JIZ0_9FIRM</name>
<proteinExistence type="predicted"/>
<evidence type="ECO:0000313" key="2">
    <source>
        <dbReference type="EMBL" id="KNY25694.1"/>
    </source>
</evidence>
<keyword evidence="4" id="KW-1185">Reference proteome</keyword>
<comment type="caution">
    <text evidence="2">The sequence shown here is derived from an EMBL/GenBank/DDBJ whole genome shotgun (WGS) entry which is preliminary data.</text>
</comment>
<feature type="transmembrane region" description="Helical" evidence="1">
    <location>
        <begin position="15"/>
        <end position="36"/>
    </location>
</feature>
<reference evidence="2" key="1">
    <citation type="submission" date="2015-07" db="EMBL/GenBank/DDBJ databases">
        <title>MeaNS - Measles Nucleotide Surveillance Program.</title>
        <authorList>
            <person name="Tran T."/>
            <person name="Druce J."/>
        </authorList>
    </citation>
    <scope>NUCLEOTIDE SEQUENCE</scope>
    <source>
        <strain evidence="2">DSM 2933</strain>
    </source>
</reference>
<gene>
    <name evidence="2" type="ORF">Bccel_0954</name>
    <name evidence="3" type="ORF">Bccel_0969</name>
</gene>
<reference evidence="4" key="2">
    <citation type="submission" date="2015-07" db="EMBL/GenBank/DDBJ databases">
        <title>Near-Complete Genome Sequence of the Cellulolytic Bacterium Bacteroides (Pseudobacteroides) cellulosolvens ATCC 35603.</title>
        <authorList>
            <person name="Dassa B."/>
            <person name="Utturkar S.M."/>
            <person name="Klingeman D.M."/>
            <person name="Hurt R.A."/>
            <person name="Keller M."/>
            <person name="Xu J."/>
            <person name="Reddy Y.H.K."/>
            <person name="Borovok I."/>
            <person name="Grinberg I.R."/>
            <person name="Lamed R."/>
            <person name="Zhivin O."/>
            <person name="Bayer E.A."/>
            <person name="Brown S.D."/>
        </authorList>
    </citation>
    <scope>NUCLEOTIDE SEQUENCE [LARGE SCALE GENOMIC DNA]</scope>
    <source>
        <strain evidence="4">DSM 2933</strain>
    </source>
</reference>
<dbReference type="EMBL" id="LGTC01000001">
    <property type="protein sequence ID" value="KNY25694.1"/>
    <property type="molecule type" value="Genomic_DNA"/>
</dbReference>
<sequence length="111" mass="13138" precursor="true">MQNKSLIKHKKEILLYYKLLSILSIICLGIIFPFIFSFLHKADLISPYIINIPLKYFYIFYSVLGMVVGFTISYIKILKLKLFLESCLRIEKIEEDISKILYEKNDIYQSS</sequence>
<accession>A0A0L6JIZ0</accession>
<keyword evidence="1" id="KW-0812">Transmembrane</keyword>
<feature type="transmembrane region" description="Helical" evidence="1">
    <location>
        <begin position="56"/>
        <end position="75"/>
    </location>
</feature>
<protein>
    <submittedName>
        <fullName evidence="2">Uncharacterized protein</fullName>
    </submittedName>
</protein>
<evidence type="ECO:0000256" key="1">
    <source>
        <dbReference type="SAM" id="Phobius"/>
    </source>
</evidence>
<dbReference type="EMBL" id="LGTC01000001">
    <property type="protein sequence ID" value="KNY25709.1"/>
    <property type="molecule type" value="Genomic_DNA"/>
</dbReference>
<dbReference type="AlphaFoldDB" id="A0A0L6JIZ0"/>
<dbReference type="RefSeq" id="WP_036940297.1">
    <property type="nucleotide sequence ID" value="NZ_JQKC01000013.1"/>
</dbReference>
<keyword evidence="1" id="KW-1133">Transmembrane helix</keyword>